<feature type="compositionally biased region" description="Basic residues" evidence="1">
    <location>
        <begin position="38"/>
        <end position="51"/>
    </location>
</feature>
<dbReference type="Pfam" id="PF11208">
    <property type="entry name" value="DUF2992"/>
    <property type="match status" value="1"/>
</dbReference>
<gene>
    <name evidence="2" type="ORF">DP116_14330</name>
</gene>
<dbReference type="Proteomes" id="UP000718564">
    <property type="component" value="Unassembled WGS sequence"/>
</dbReference>
<feature type="region of interest" description="Disordered" evidence="1">
    <location>
        <begin position="26"/>
        <end position="51"/>
    </location>
</feature>
<comment type="caution">
    <text evidence="2">The sequence shown here is derived from an EMBL/GenBank/DDBJ whole genome shotgun (WGS) entry which is preliminary data.</text>
</comment>
<evidence type="ECO:0000256" key="1">
    <source>
        <dbReference type="SAM" id="MobiDB-lite"/>
    </source>
</evidence>
<proteinExistence type="predicted"/>
<organism evidence="2 3">
    <name type="scientific">Brasilonema bromeliae SPC951</name>
    <dbReference type="NCBI Taxonomy" id="385972"/>
    <lineage>
        <taxon>Bacteria</taxon>
        <taxon>Bacillati</taxon>
        <taxon>Cyanobacteriota</taxon>
        <taxon>Cyanophyceae</taxon>
        <taxon>Nostocales</taxon>
        <taxon>Scytonemataceae</taxon>
        <taxon>Brasilonema</taxon>
        <taxon>Bromeliae group (in: Brasilonema)</taxon>
    </lineage>
</organism>
<feature type="compositionally biased region" description="Basic and acidic residues" evidence="1">
    <location>
        <begin position="26"/>
        <end position="37"/>
    </location>
</feature>
<evidence type="ECO:0000313" key="2">
    <source>
        <dbReference type="EMBL" id="NMG20571.1"/>
    </source>
</evidence>
<accession>A0ABX1P8A2</accession>
<sequence length="51" mass="6148">MSTKAQQVLKLEFENLKRERNEISKAVREEEKEEKRLLARQKAKQRHRGKA</sequence>
<name>A0ABX1P8A2_9CYAN</name>
<evidence type="ECO:0000313" key="3">
    <source>
        <dbReference type="Proteomes" id="UP000718564"/>
    </source>
</evidence>
<dbReference type="InterPro" id="IPR016787">
    <property type="entry name" value="UCP021328"/>
</dbReference>
<protein>
    <submittedName>
        <fullName evidence="2">Uncharacterized protein</fullName>
    </submittedName>
</protein>
<reference evidence="2 3" key="1">
    <citation type="submission" date="2018-06" db="EMBL/GenBank/DDBJ databases">
        <title>Comparative genomics of Brasilonema spp. strains.</title>
        <authorList>
            <person name="Alvarenga D.O."/>
            <person name="Fiore M.F."/>
            <person name="Varani A.M."/>
        </authorList>
    </citation>
    <scope>NUCLEOTIDE SEQUENCE [LARGE SCALE GENOMIC DNA]</scope>
    <source>
        <strain evidence="2 3">SPC951</strain>
    </source>
</reference>
<dbReference type="RefSeq" id="WP_339381456.1">
    <property type="nucleotide sequence ID" value="NZ_CAWPJE010000085.1"/>
</dbReference>
<dbReference type="EMBL" id="QMEB01000102">
    <property type="protein sequence ID" value="NMG20571.1"/>
    <property type="molecule type" value="Genomic_DNA"/>
</dbReference>
<keyword evidence="3" id="KW-1185">Reference proteome</keyword>